<protein>
    <submittedName>
        <fullName evidence="2">Uncharacterized protein</fullName>
    </submittedName>
</protein>
<proteinExistence type="predicted"/>
<reference evidence="2 3" key="1">
    <citation type="submission" date="2022-11" db="EMBL/GenBank/DDBJ databases">
        <title>Minimal conservation of predation-associated metabolite biosynthetic gene clusters underscores biosynthetic potential of Myxococcota including descriptions for ten novel species: Archangium lansinium sp. nov., Myxococcus landrumus sp. nov., Nannocystis bai.</title>
        <authorList>
            <person name="Ahearne A."/>
            <person name="Stevens C."/>
            <person name="Dowd S."/>
        </authorList>
    </citation>
    <scope>NUCLEOTIDE SEQUENCE [LARGE SCALE GENOMIC DNA]</scope>
    <source>
        <strain evidence="2 3">BB15-2</strain>
    </source>
</reference>
<dbReference type="RefSeq" id="WP_272089170.1">
    <property type="nucleotide sequence ID" value="NZ_JAQNDL010000003.1"/>
</dbReference>
<evidence type="ECO:0000313" key="2">
    <source>
        <dbReference type="EMBL" id="MDC0720661.1"/>
    </source>
</evidence>
<evidence type="ECO:0000313" key="3">
    <source>
        <dbReference type="Proteomes" id="UP001221686"/>
    </source>
</evidence>
<gene>
    <name evidence="2" type="ORF">POL25_27400</name>
</gene>
<keyword evidence="3" id="KW-1185">Reference proteome</keyword>
<feature type="compositionally biased region" description="Low complexity" evidence="1">
    <location>
        <begin position="36"/>
        <end position="45"/>
    </location>
</feature>
<accession>A0ABT5E7B5</accession>
<sequence>MPRTNAARRAAVKTLGKKRQSAARRAKSPAKRAKSSARSATRAARLTADRARAQLEAVGVTLEYDGNDYRVAVAGGSEDEGYQTDDLADALATGLEMAAEAARGSGRGGEAPAYYTVVIPYTKTGRTMWHPTEASGPFSVLTRGMFRTPGEATEWARKHLGRTDYEVRPVMDV</sequence>
<feature type="region of interest" description="Disordered" evidence="1">
    <location>
        <begin position="1"/>
        <end position="45"/>
    </location>
</feature>
<evidence type="ECO:0000256" key="1">
    <source>
        <dbReference type="SAM" id="MobiDB-lite"/>
    </source>
</evidence>
<comment type="caution">
    <text evidence="2">The sequence shown here is derived from an EMBL/GenBank/DDBJ whole genome shotgun (WGS) entry which is preliminary data.</text>
</comment>
<dbReference type="EMBL" id="JAQNDL010000003">
    <property type="protein sequence ID" value="MDC0720661.1"/>
    <property type="molecule type" value="Genomic_DNA"/>
</dbReference>
<name>A0ABT5E7B5_9BACT</name>
<dbReference type="Proteomes" id="UP001221686">
    <property type="component" value="Unassembled WGS sequence"/>
</dbReference>
<feature type="compositionally biased region" description="Basic residues" evidence="1">
    <location>
        <begin position="15"/>
        <end position="35"/>
    </location>
</feature>
<organism evidence="2 3">
    <name type="scientific">Nannocystis bainbridge</name>
    <dbReference type="NCBI Taxonomy" id="2995303"/>
    <lineage>
        <taxon>Bacteria</taxon>
        <taxon>Pseudomonadati</taxon>
        <taxon>Myxococcota</taxon>
        <taxon>Polyangia</taxon>
        <taxon>Nannocystales</taxon>
        <taxon>Nannocystaceae</taxon>
        <taxon>Nannocystis</taxon>
    </lineage>
</organism>